<proteinExistence type="predicted"/>
<evidence type="ECO:0000313" key="2">
    <source>
        <dbReference type="EMBL" id="OGW95626.1"/>
    </source>
</evidence>
<evidence type="ECO:0000259" key="1">
    <source>
        <dbReference type="Pfam" id="PF13485"/>
    </source>
</evidence>
<dbReference type="AlphaFoldDB" id="A0A1G1KRR9"/>
<evidence type="ECO:0000313" key="3">
    <source>
        <dbReference type="Proteomes" id="UP000178187"/>
    </source>
</evidence>
<gene>
    <name evidence="2" type="ORF">A3G33_11560</name>
</gene>
<dbReference type="Gene3D" id="1.25.40.10">
    <property type="entry name" value="Tetratricopeptide repeat domain"/>
    <property type="match status" value="1"/>
</dbReference>
<dbReference type="Proteomes" id="UP000178187">
    <property type="component" value="Unassembled WGS sequence"/>
</dbReference>
<name>A0A1G1KRR9_9BACT</name>
<reference evidence="2 3" key="1">
    <citation type="journal article" date="2016" name="Nat. Commun.">
        <title>Thousands of microbial genomes shed light on interconnected biogeochemical processes in an aquifer system.</title>
        <authorList>
            <person name="Anantharaman K."/>
            <person name="Brown C.T."/>
            <person name="Hug L.A."/>
            <person name="Sharon I."/>
            <person name="Castelle C.J."/>
            <person name="Probst A.J."/>
            <person name="Thomas B.C."/>
            <person name="Singh A."/>
            <person name="Wilkins M.J."/>
            <person name="Karaoz U."/>
            <person name="Brodie E.L."/>
            <person name="Williams K.H."/>
            <person name="Hubbard S.S."/>
            <person name="Banfield J.F."/>
        </authorList>
    </citation>
    <scope>NUCLEOTIDE SEQUENCE [LARGE SCALE GENOMIC DNA]</scope>
</reference>
<protein>
    <recommendedName>
        <fullName evidence="1">Peptidase MA-like domain-containing protein</fullName>
    </recommendedName>
</protein>
<dbReference type="Pfam" id="PF13485">
    <property type="entry name" value="Peptidase_MA_2"/>
    <property type="match status" value="1"/>
</dbReference>
<dbReference type="SUPFAM" id="SSF48452">
    <property type="entry name" value="TPR-like"/>
    <property type="match status" value="1"/>
</dbReference>
<dbReference type="InterPro" id="IPR011990">
    <property type="entry name" value="TPR-like_helical_dom_sf"/>
</dbReference>
<accession>A0A1G1KRR9</accession>
<organism evidence="2 3">
    <name type="scientific">Candidatus Danuiimicrobium aquiferis</name>
    <dbReference type="NCBI Taxonomy" id="1801832"/>
    <lineage>
        <taxon>Bacteria</taxon>
        <taxon>Pseudomonadati</taxon>
        <taxon>Candidatus Omnitrophota</taxon>
        <taxon>Candidatus Danuiimicrobium</taxon>
    </lineage>
</organism>
<dbReference type="SMART" id="SM00028">
    <property type="entry name" value="TPR"/>
    <property type="match status" value="3"/>
</dbReference>
<dbReference type="InterPro" id="IPR019734">
    <property type="entry name" value="TPR_rpt"/>
</dbReference>
<feature type="domain" description="Peptidase MA-like" evidence="1">
    <location>
        <begin position="277"/>
        <end position="452"/>
    </location>
</feature>
<dbReference type="EMBL" id="MHFR01000060">
    <property type="protein sequence ID" value="OGW95626.1"/>
    <property type="molecule type" value="Genomic_DNA"/>
</dbReference>
<sequence>MKKSQFYFMVMGFFLLVHGHAYGGQSDYATLVKKAEVLIGQGAYQAGISVLETVLVRDPKNSDAINSYLTACDEYSKKLIEQGKFDQAGTYLKKAESLMQKVDEIPAREFSREELKAKSRIKREVATAKEYLLEEGNQKAEQLVEMNSGRELYNQAVEHFNKHEFDVAEKILKESIELDQSNPYAYELLGDITNLNHDLDSAKIYYGKAFSLNSNPRVREKVEKLTREKEVDKTQQQYLDQYFIIRYRRGEKFEGGKIREVLREAYRTISQDYNIYPQYKIPVILYDKGEYQTVMGQVPHWSGGLYDGKIRLPAYSETMTLESIKRLAFHELTHAFVLDMSRMHAPVWLQEGLAQYEENKAVPINLALLEDAIKSQKLLGLDKIIFGDVNQLEASDALLFYLESFSLASAMVEKYRFYKVKQILTEIGEGKSFPDAFQSVTARSFDDFSSEWLRNLMGGKKKR</sequence>
<dbReference type="InterPro" id="IPR039568">
    <property type="entry name" value="Peptidase_MA-like_dom"/>
</dbReference>
<comment type="caution">
    <text evidence="2">The sequence shown here is derived from an EMBL/GenBank/DDBJ whole genome shotgun (WGS) entry which is preliminary data.</text>
</comment>